<dbReference type="AlphaFoldDB" id="A0A7G9GEK9"/>
<protein>
    <submittedName>
        <fullName evidence="2">Metal-binding protein</fullName>
    </submittedName>
</protein>
<dbReference type="InterPro" id="IPR007212">
    <property type="entry name" value="Zf-like"/>
</dbReference>
<feature type="domain" description="Cysteine-rich small" evidence="1">
    <location>
        <begin position="7"/>
        <end position="81"/>
    </location>
</feature>
<organism evidence="2 3">
    <name type="scientific">Wansuia hejianensis</name>
    <dbReference type="NCBI Taxonomy" id="2763667"/>
    <lineage>
        <taxon>Bacteria</taxon>
        <taxon>Bacillati</taxon>
        <taxon>Bacillota</taxon>
        <taxon>Clostridia</taxon>
        <taxon>Lachnospirales</taxon>
        <taxon>Lachnospiraceae</taxon>
        <taxon>Wansuia</taxon>
    </lineage>
</organism>
<evidence type="ECO:0000259" key="1">
    <source>
        <dbReference type="Pfam" id="PF04071"/>
    </source>
</evidence>
<keyword evidence="3" id="KW-1185">Reference proteome</keyword>
<dbReference type="KEGG" id="whj:H9Q79_02820"/>
<dbReference type="RefSeq" id="WP_118642201.1">
    <property type="nucleotide sequence ID" value="NZ_CP060635.1"/>
</dbReference>
<accession>A0A7G9GEK9</accession>
<dbReference type="Proteomes" id="UP000515860">
    <property type="component" value="Chromosome"/>
</dbReference>
<reference evidence="2 3" key="1">
    <citation type="submission" date="2020-08" db="EMBL/GenBank/DDBJ databases">
        <authorList>
            <person name="Liu C."/>
            <person name="Sun Q."/>
        </authorList>
    </citation>
    <scope>NUCLEOTIDE SEQUENCE [LARGE SCALE GENOMIC DNA]</scope>
    <source>
        <strain evidence="2 3">NSJ-29</strain>
    </source>
</reference>
<dbReference type="Pfam" id="PF04071">
    <property type="entry name" value="zf-like"/>
    <property type="match status" value="1"/>
</dbReference>
<dbReference type="EMBL" id="CP060635">
    <property type="protein sequence ID" value="QNM09241.1"/>
    <property type="molecule type" value="Genomic_DNA"/>
</dbReference>
<sequence length="107" mass="12876">MENCCRFFANRDCEYYPCHEGIEDFNCLFCYCPFYLREKCPGNPRFLKTEEKIIKDCSGCNYPHRPESYDIILDWIKKENEKREFSDEVRKIAVPVKPRKSREASDE</sequence>
<proteinExistence type="predicted"/>
<name>A0A7G9GEK9_9FIRM</name>
<evidence type="ECO:0000313" key="3">
    <source>
        <dbReference type="Proteomes" id="UP000515860"/>
    </source>
</evidence>
<evidence type="ECO:0000313" key="2">
    <source>
        <dbReference type="EMBL" id="QNM09241.1"/>
    </source>
</evidence>
<gene>
    <name evidence="2" type="ORF">H9Q79_02820</name>
</gene>